<evidence type="ECO:0000256" key="1">
    <source>
        <dbReference type="SAM" id="Phobius"/>
    </source>
</evidence>
<reference evidence="4 5" key="1">
    <citation type="submission" date="2021-08" db="EMBL/GenBank/DDBJ databases">
        <title>Comparative Genomics Analysis of the Genus Qipengyuania Reveals Extensive Genetic Diversity and Metabolic Versatility, Including the Description of Fifteen Novel Species.</title>
        <authorList>
            <person name="Liu Y."/>
        </authorList>
    </citation>
    <scope>NUCLEOTIDE SEQUENCE [LARGE SCALE GENOMIC DNA]</scope>
    <source>
        <strain evidence="4 5">6D47A</strain>
    </source>
</reference>
<evidence type="ECO:0000256" key="2">
    <source>
        <dbReference type="SAM" id="SignalP"/>
    </source>
</evidence>
<accession>A0ABS7JAX3</accession>
<dbReference type="Pfam" id="PF00144">
    <property type="entry name" value="Beta-lactamase"/>
    <property type="match status" value="1"/>
</dbReference>
<comment type="caution">
    <text evidence="4">The sequence shown here is derived from an EMBL/GenBank/DDBJ whole genome shotgun (WGS) entry which is preliminary data.</text>
</comment>
<protein>
    <submittedName>
        <fullName evidence="4">Beta-lactamase family protein</fullName>
    </submittedName>
</protein>
<dbReference type="InterPro" id="IPR012338">
    <property type="entry name" value="Beta-lactam/transpept-like"/>
</dbReference>
<feature type="transmembrane region" description="Helical" evidence="1">
    <location>
        <begin position="574"/>
        <end position="595"/>
    </location>
</feature>
<keyword evidence="1" id="KW-0472">Membrane</keyword>
<keyword evidence="1" id="KW-1133">Transmembrane helix</keyword>
<organism evidence="4 5">
    <name type="scientific">Qipengyuania qiaonensis</name>
    <dbReference type="NCBI Taxonomy" id="2867240"/>
    <lineage>
        <taxon>Bacteria</taxon>
        <taxon>Pseudomonadati</taxon>
        <taxon>Pseudomonadota</taxon>
        <taxon>Alphaproteobacteria</taxon>
        <taxon>Sphingomonadales</taxon>
        <taxon>Erythrobacteraceae</taxon>
        <taxon>Qipengyuania</taxon>
    </lineage>
</organism>
<gene>
    <name evidence="4" type="ORF">K3174_13070</name>
</gene>
<dbReference type="Gene3D" id="3.40.710.10">
    <property type="entry name" value="DD-peptidase/beta-lactamase superfamily"/>
    <property type="match status" value="1"/>
</dbReference>
<dbReference type="PANTHER" id="PTHR46825">
    <property type="entry name" value="D-ALANYL-D-ALANINE-CARBOXYPEPTIDASE/ENDOPEPTIDASE AMPH"/>
    <property type="match status" value="1"/>
</dbReference>
<feature type="transmembrane region" description="Helical" evidence="1">
    <location>
        <begin position="607"/>
        <end position="631"/>
    </location>
</feature>
<dbReference type="EMBL" id="JAIGNO010000009">
    <property type="protein sequence ID" value="MBX7483466.1"/>
    <property type="molecule type" value="Genomic_DNA"/>
</dbReference>
<proteinExistence type="predicted"/>
<sequence>MKKEILTAFAAMGALLLWAGGSGFAQTPQLDLPVAAEPETAAAVRTSDASRNRPTGADLTKSDLDTWLDGYMPYALGDGDIAGAVVVVVKDGEILTQRGFGLANVEDRIAVDPERTLFRPGSVSKLVTWTAVMQQVEQGRINLDANVNQYLDFEIPERNGEPVTMRQLMTHTAGFEEQIKDLIGHDRDEIPPYDDLLKRWVPERIFDAGETPAYSNYGTSLAGYIVERVSGEPFNDYVERHIFDPLGMDDSTFRQPVPESMRGNLATGYDKASGEVVPYEIIGPAPAGSMTSTGADMARFMLAHLNGGEFDGSRILETDTAQQMHTSATDMIPGLDRMLLGFFETGVNGQDVIAHLGDTQGFHTSLHLFMDEGVGLYASFNSGGEEGAVNGVRINLFTEFADRYFPGEPETRRVDAKTSAQHAQMLAGNWMASRRADSTFLNLTQLLGQTSVGVDADGDLVLPPGLGLTGRPANWVEVEPFLWEDINSHQKLGAEVVDGEVTRFSLSIMSAFTVFERVPWYKDASLLMPLLYASLLVLLLTALLWPTRALVRRHYSGVLGFEGRELLGYRLSRIAALAILLMLVGWAVTITLMFGDLTNLGGAFDTIVIILQLATVVVFFGAPAVFCWYLWQVWSGGRPWTAKAWSVLLVLAGLVVLWIGLVFHMIGFGTNF</sequence>
<dbReference type="SUPFAM" id="SSF56601">
    <property type="entry name" value="beta-lactamase/transpeptidase-like"/>
    <property type="match status" value="1"/>
</dbReference>
<feature type="domain" description="Beta-lactamase-related" evidence="3">
    <location>
        <begin position="77"/>
        <end position="388"/>
    </location>
</feature>
<feature type="transmembrane region" description="Helical" evidence="1">
    <location>
        <begin position="526"/>
        <end position="545"/>
    </location>
</feature>
<dbReference type="PANTHER" id="PTHR46825:SF9">
    <property type="entry name" value="BETA-LACTAMASE-RELATED DOMAIN-CONTAINING PROTEIN"/>
    <property type="match status" value="1"/>
</dbReference>
<dbReference type="Proteomes" id="UP000755104">
    <property type="component" value="Unassembled WGS sequence"/>
</dbReference>
<feature type="chain" id="PRO_5045089924" evidence="2">
    <location>
        <begin position="26"/>
        <end position="672"/>
    </location>
</feature>
<evidence type="ECO:0000313" key="4">
    <source>
        <dbReference type="EMBL" id="MBX7483466.1"/>
    </source>
</evidence>
<feature type="transmembrane region" description="Helical" evidence="1">
    <location>
        <begin position="643"/>
        <end position="666"/>
    </location>
</feature>
<keyword evidence="5" id="KW-1185">Reference proteome</keyword>
<name>A0ABS7JAX3_9SPHN</name>
<keyword evidence="1" id="KW-0812">Transmembrane</keyword>
<feature type="signal peptide" evidence="2">
    <location>
        <begin position="1"/>
        <end position="25"/>
    </location>
</feature>
<dbReference type="InterPro" id="IPR050491">
    <property type="entry name" value="AmpC-like"/>
</dbReference>
<evidence type="ECO:0000259" key="3">
    <source>
        <dbReference type="Pfam" id="PF00144"/>
    </source>
</evidence>
<keyword evidence="2" id="KW-0732">Signal</keyword>
<evidence type="ECO:0000313" key="5">
    <source>
        <dbReference type="Proteomes" id="UP000755104"/>
    </source>
</evidence>
<dbReference type="InterPro" id="IPR001466">
    <property type="entry name" value="Beta-lactam-related"/>
</dbReference>